<feature type="transmembrane region" description="Helical" evidence="8">
    <location>
        <begin position="16"/>
        <end position="34"/>
    </location>
</feature>
<evidence type="ECO:0000256" key="1">
    <source>
        <dbReference type="ARBA" id="ARBA00004141"/>
    </source>
</evidence>
<dbReference type="AlphaFoldDB" id="A0A1T5ARU8"/>
<feature type="transmembrane region" description="Helical" evidence="8">
    <location>
        <begin position="189"/>
        <end position="211"/>
    </location>
</feature>
<sequence length="696" mass="77428">MNLSILLVTGLPIDNPVLKFLLILLIILFAPLLLNRLRIPHLLGLIIAGAIVGPFGLNLMERDSSIILSGTAGLLYIMFLAGLEIDHDDFKKNSRKSLVFGMYTFLIPMTLGIITGVYILQFSLISSVLLASMFASHTLIAYPILSKLGVTRNRAVTITIGGTMITDTLALLVLTVIVEISKGTVGPSFWIKILISLLIFGSIVLGLFPIIGRWFFKRFNDNVSQYIFVLVIVFTGAFLAELAGIEPIIGAFLSGLSMNRLIPRTSALMNRVEFVGNAIFIPFFLIGVGMLINFRSFVNFETIKVAVVMTIIATLAKFLAAWLTQKQFKYTRDERDIIFGLSNAQAAATLAAVIVGYNVITGTDSNGAPIRLLNEDVLNGTIFMILVTCTIASFAAQRGAKNIALEESADNGDADVMERERILITVSNEETVDDLVQLSASIKQKGKKSRLFALNVISTDDYDDQADKDARKILEKAIIHASATDNRLSDLLRYDTDVVNAITNTIKEQKITYLIMGLHQKKQIPESFLGNLTERLLLQSNATTLIFKPMQPLGTVSRYLVIVPDKAEKELGFPFWLHKVWSLAKNTGTKIVFYSSAHTLNHLKEVCSKQSVGTEYKEFENWDNFNTLNAEVKVNDSFLIIMSRKENPSYHPAMNRIHHFLNNQHNKTGFILIYPMQLRVTDNLNRDLVNPSLLLT</sequence>
<feature type="domain" description="Cation/H+ exchanger transmembrane" evidence="9">
    <location>
        <begin position="25"/>
        <end position="394"/>
    </location>
</feature>
<organism evidence="10 11">
    <name type="scientific">Parabacteroides chartae</name>
    <dbReference type="NCBI Taxonomy" id="1037355"/>
    <lineage>
        <taxon>Bacteria</taxon>
        <taxon>Pseudomonadati</taxon>
        <taxon>Bacteroidota</taxon>
        <taxon>Bacteroidia</taxon>
        <taxon>Bacteroidales</taxon>
        <taxon>Tannerellaceae</taxon>
        <taxon>Parabacteroides</taxon>
    </lineage>
</organism>
<dbReference type="InterPro" id="IPR014729">
    <property type="entry name" value="Rossmann-like_a/b/a_fold"/>
</dbReference>
<dbReference type="Gene3D" id="3.40.50.620">
    <property type="entry name" value="HUPs"/>
    <property type="match status" value="1"/>
</dbReference>
<feature type="transmembrane region" description="Helical" evidence="8">
    <location>
        <begin position="125"/>
        <end position="145"/>
    </location>
</feature>
<name>A0A1T5ARU8_9BACT</name>
<gene>
    <name evidence="10" type="ORF">SAMN05660349_00840</name>
</gene>
<evidence type="ECO:0000256" key="3">
    <source>
        <dbReference type="ARBA" id="ARBA00022449"/>
    </source>
</evidence>
<dbReference type="PANTHER" id="PTHR43562">
    <property type="entry name" value="NAPA-TYPE SODIUM/HYDROGEN ANTIPORTER"/>
    <property type="match status" value="1"/>
</dbReference>
<dbReference type="Gene3D" id="1.20.1530.20">
    <property type="match status" value="1"/>
</dbReference>
<evidence type="ECO:0000256" key="5">
    <source>
        <dbReference type="ARBA" id="ARBA00022989"/>
    </source>
</evidence>
<keyword evidence="5 8" id="KW-1133">Transmembrane helix</keyword>
<proteinExistence type="predicted"/>
<feature type="transmembrane region" description="Helical" evidence="8">
    <location>
        <begin position="377"/>
        <end position="396"/>
    </location>
</feature>
<keyword evidence="6" id="KW-0406">Ion transport</keyword>
<evidence type="ECO:0000256" key="8">
    <source>
        <dbReference type="SAM" id="Phobius"/>
    </source>
</evidence>
<feature type="transmembrane region" description="Helical" evidence="8">
    <location>
        <begin position="41"/>
        <end position="60"/>
    </location>
</feature>
<evidence type="ECO:0000256" key="6">
    <source>
        <dbReference type="ARBA" id="ARBA00023065"/>
    </source>
</evidence>
<keyword evidence="2" id="KW-0813">Transport</keyword>
<evidence type="ECO:0000313" key="10">
    <source>
        <dbReference type="EMBL" id="SKB37712.1"/>
    </source>
</evidence>
<feature type="transmembrane region" description="Helical" evidence="8">
    <location>
        <begin position="337"/>
        <end position="357"/>
    </location>
</feature>
<feature type="transmembrane region" description="Helical" evidence="8">
    <location>
        <begin position="97"/>
        <end position="119"/>
    </location>
</feature>
<dbReference type="InterPro" id="IPR038770">
    <property type="entry name" value="Na+/solute_symporter_sf"/>
</dbReference>
<dbReference type="Pfam" id="PF00999">
    <property type="entry name" value="Na_H_Exchanger"/>
    <property type="match status" value="1"/>
</dbReference>
<dbReference type="PANTHER" id="PTHR43562:SF4">
    <property type="entry name" value="NA(+)_H(+) ANTIPORTER NHAS5"/>
    <property type="match status" value="1"/>
</dbReference>
<keyword evidence="3" id="KW-0050">Antiport</keyword>
<evidence type="ECO:0000256" key="2">
    <source>
        <dbReference type="ARBA" id="ARBA00022448"/>
    </source>
</evidence>
<evidence type="ECO:0000313" key="11">
    <source>
        <dbReference type="Proteomes" id="UP000190852"/>
    </source>
</evidence>
<evidence type="ECO:0000259" key="9">
    <source>
        <dbReference type="Pfam" id="PF00999"/>
    </source>
</evidence>
<feature type="transmembrane region" description="Helical" evidence="8">
    <location>
        <begin position="274"/>
        <end position="294"/>
    </location>
</feature>
<evidence type="ECO:0000256" key="4">
    <source>
        <dbReference type="ARBA" id="ARBA00022692"/>
    </source>
</evidence>
<protein>
    <submittedName>
        <fullName evidence="10">Kef-type K+ transport system, membrane component KefB</fullName>
    </submittedName>
</protein>
<dbReference type="SUPFAM" id="SSF52402">
    <property type="entry name" value="Adenine nucleotide alpha hydrolases-like"/>
    <property type="match status" value="1"/>
</dbReference>
<dbReference type="RefSeq" id="WP_079682533.1">
    <property type="nucleotide sequence ID" value="NZ_FUYQ01000004.1"/>
</dbReference>
<feature type="transmembrane region" description="Helical" evidence="8">
    <location>
        <begin position="223"/>
        <end position="239"/>
    </location>
</feature>
<reference evidence="11" key="1">
    <citation type="submission" date="2017-02" db="EMBL/GenBank/DDBJ databases">
        <authorList>
            <person name="Varghese N."/>
            <person name="Submissions S."/>
        </authorList>
    </citation>
    <scope>NUCLEOTIDE SEQUENCE [LARGE SCALE GENOMIC DNA]</scope>
    <source>
        <strain evidence="11">DSM 24967</strain>
    </source>
</reference>
<accession>A0A1T5ARU8</accession>
<dbReference type="GO" id="GO:1902600">
    <property type="term" value="P:proton transmembrane transport"/>
    <property type="evidence" value="ECO:0007669"/>
    <property type="project" value="InterPro"/>
</dbReference>
<keyword evidence="4 8" id="KW-0812">Transmembrane</keyword>
<dbReference type="EMBL" id="FUYQ01000004">
    <property type="protein sequence ID" value="SKB37712.1"/>
    <property type="molecule type" value="Genomic_DNA"/>
</dbReference>
<feature type="transmembrane region" description="Helical" evidence="8">
    <location>
        <begin position="66"/>
        <end position="85"/>
    </location>
</feature>
<dbReference type="Proteomes" id="UP000190852">
    <property type="component" value="Unassembled WGS sequence"/>
</dbReference>
<dbReference type="GO" id="GO:0015297">
    <property type="term" value="F:antiporter activity"/>
    <property type="evidence" value="ECO:0007669"/>
    <property type="project" value="UniProtKB-KW"/>
</dbReference>
<evidence type="ECO:0000256" key="7">
    <source>
        <dbReference type="ARBA" id="ARBA00023136"/>
    </source>
</evidence>
<dbReference type="GO" id="GO:0016020">
    <property type="term" value="C:membrane"/>
    <property type="evidence" value="ECO:0007669"/>
    <property type="project" value="UniProtKB-SubCell"/>
</dbReference>
<feature type="transmembrane region" description="Helical" evidence="8">
    <location>
        <begin position="306"/>
        <end position="325"/>
    </location>
</feature>
<dbReference type="InterPro" id="IPR006153">
    <property type="entry name" value="Cation/H_exchanger_TM"/>
</dbReference>
<keyword evidence="7 8" id="KW-0472">Membrane</keyword>
<keyword evidence="11" id="KW-1185">Reference proteome</keyword>
<feature type="transmembrane region" description="Helical" evidence="8">
    <location>
        <begin position="157"/>
        <end position="177"/>
    </location>
</feature>
<comment type="subcellular location">
    <subcellularLocation>
        <location evidence="1">Membrane</location>
        <topology evidence="1">Multi-pass membrane protein</topology>
    </subcellularLocation>
</comment>